<organism evidence="2">
    <name type="scientific">Zea mays</name>
    <name type="common">Maize</name>
    <dbReference type="NCBI Taxonomy" id="4577"/>
    <lineage>
        <taxon>Eukaryota</taxon>
        <taxon>Viridiplantae</taxon>
        <taxon>Streptophyta</taxon>
        <taxon>Embryophyta</taxon>
        <taxon>Tracheophyta</taxon>
        <taxon>Spermatophyta</taxon>
        <taxon>Magnoliopsida</taxon>
        <taxon>Liliopsida</taxon>
        <taxon>Poales</taxon>
        <taxon>Poaceae</taxon>
        <taxon>PACMAD clade</taxon>
        <taxon>Panicoideae</taxon>
        <taxon>Andropogonodae</taxon>
        <taxon>Andropogoneae</taxon>
        <taxon>Tripsacinae</taxon>
        <taxon>Zea</taxon>
    </lineage>
</organism>
<accession>B6UII1</accession>
<sequence length="78" mass="8799">MSWTARHDARWMFTVLRSPIHDVVDPCPCRHASCIPCSTKAPSCGQHADMRDTSQPGPRDDDRASDVVPTTRCSWWTT</sequence>
<feature type="compositionally biased region" description="Basic and acidic residues" evidence="1">
    <location>
        <begin position="48"/>
        <end position="65"/>
    </location>
</feature>
<reference evidence="2" key="1">
    <citation type="journal article" date="2009" name="Plant Mol. Biol.">
        <title>Insights into corn genes derived from large-scale cDNA sequencing.</title>
        <authorList>
            <person name="Alexandrov N.N."/>
            <person name="Brover V.V."/>
            <person name="Freidin S."/>
            <person name="Troukhan M.E."/>
            <person name="Tatarinova T.V."/>
            <person name="Zhang H."/>
            <person name="Swaller T.J."/>
            <person name="Lu Y.P."/>
            <person name="Bouck J."/>
            <person name="Flavell R.B."/>
            <person name="Feldmann K.A."/>
        </authorList>
    </citation>
    <scope>NUCLEOTIDE SEQUENCE</scope>
</reference>
<dbReference type="EMBL" id="EU977046">
    <property type="protein sequence ID" value="ACG49164.1"/>
    <property type="molecule type" value="mRNA"/>
</dbReference>
<name>B6UII1_MAIZE</name>
<dbReference type="RefSeq" id="XP_035823173.1">
    <property type="nucleotide sequence ID" value="XM_035967280.1"/>
</dbReference>
<dbReference type="GeneID" id="118476910"/>
<dbReference type="AlphaFoldDB" id="B6UII1"/>
<evidence type="ECO:0000313" key="2">
    <source>
        <dbReference type="EMBL" id="ACG49164.1"/>
    </source>
</evidence>
<feature type="region of interest" description="Disordered" evidence="1">
    <location>
        <begin position="41"/>
        <end position="78"/>
    </location>
</feature>
<proteinExistence type="evidence at transcript level"/>
<protein>
    <submittedName>
        <fullName evidence="2">Uncharacterized protein</fullName>
    </submittedName>
</protein>
<evidence type="ECO:0000256" key="1">
    <source>
        <dbReference type="SAM" id="MobiDB-lite"/>
    </source>
</evidence>
<dbReference type="KEGG" id="zma:118476910"/>